<comment type="caution">
    <text evidence="1">The sequence shown here is derived from an EMBL/GenBank/DDBJ whole genome shotgun (WGS) entry which is preliminary data.</text>
</comment>
<accession>A0AAV3GZG2</accession>
<protein>
    <submittedName>
        <fullName evidence="1">Uncharacterized protein</fullName>
    </submittedName>
</protein>
<dbReference type="Proteomes" id="UP000006402">
    <property type="component" value="Unassembled WGS sequence"/>
</dbReference>
<dbReference type="EMBL" id="AMAH01000014">
    <property type="protein sequence ID" value="EJX56035.1"/>
    <property type="molecule type" value="Genomic_DNA"/>
</dbReference>
<sequence length="56" mass="6046">MKIKQSFPDSSSVSGSVVVTRFKKDSTASQKCLIATKKALTKALAFDNIKKTIQLG</sequence>
<dbReference type="AlphaFoldDB" id="A0AAV3GZG2"/>
<gene>
    <name evidence="1" type="ORF">HMPREF1378_00151</name>
</gene>
<organism evidence="1 2">
    <name type="scientific">Enterococcus faecium R496</name>
    <dbReference type="NCBI Taxonomy" id="1134836"/>
    <lineage>
        <taxon>Bacteria</taxon>
        <taxon>Bacillati</taxon>
        <taxon>Bacillota</taxon>
        <taxon>Bacilli</taxon>
        <taxon>Lactobacillales</taxon>
        <taxon>Enterococcaceae</taxon>
        <taxon>Enterococcus</taxon>
    </lineage>
</organism>
<reference evidence="1 2" key="1">
    <citation type="submission" date="2012-04" db="EMBL/GenBank/DDBJ databases">
        <authorList>
            <person name="Weinstock G."/>
            <person name="Sodergren E."/>
            <person name="Lobos E.A."/>
            <person name="Fulton L."/>
            <person name="Fulton R."/>
            <person name="Courtney L."/>
            <person name="Fronick C."/>
            <person name="O'Laughlin M."/>
            <person name="Godfrey J."/>
            <person name="Wilson R.M."/>
            <person name="Miner T."/>
            <person name="Farmer C."/>
            <person name="Delehaunty K."/>
            <person name="Cordes M."/>
            <person name="Minx P."/>
            <person name="Tomlinson C."/>
            <person name="Chen J."/>
            <person name="Wollam A."/>
            <person name="Pepin K.H."/>
            <person name="Bhonagiri V."/>
            <person name="Zhang X."/>
            <person name="Suruliraj S."/>
            <person name="Warren W."/>
            <person name="Mitreva M."/>
            <person name="Mardis E.R."/>
            <person name="Wilson R.K."/>
        </authorList>
    </citation>
    <scope>NUCLEOTIDE SEQUENCE [LARGE SCALE GENOMIC DNA]</scope>
    <source>
        <strain evidence="1 2">R496</strain>
    </source>
</reference>
<evidence type="ECO:0000313" key="1">
    <source>
        <dbReference type="EMBL" id="EJX56035.1"/>
    </source>
</evidence>
<name>A0AAV3GZG2_ENTFC</name>
<proteinExistence type="predicted"/>
<evidence type="ECO:0000313" key="2">
    <source>
        <dbReference type="Proteomes" id="UP000006402"/>
    </source>
</evidence>